<dbReference type="Pfam" id="PF08922">
    <property type="entry name" value="DUF1905"/>
    <property type="match status" value="1"/>
</dbReference>
<dbReference type="RefSeq" id="WP_111477915.1">
    <property type="nucleotide sequence ID" value="NZ_QHKM01000002.1"/>
</dbReference>
<dbReference type="Gene3D" id="2.40.30.100">
    <property type="entry name" value="AF2212/PG0164-like"/>
    <property type="match status" value="1"/>
</dbReference>
<protein>
    <recommendedName>
        <fullName evidence="3">DUF1905 domain-containing protein</fullName>
    </recommendedName>
</protein>
<dbReference type="Proteomes" id="UP000248553">
    <property type="component" value="Unassembled WGS sequence"/>
</dbReference>
<proteinExistence type="predicted"/>
<sequence>MVSADALTFQGQLLSNGLGFMPMAIIIVPEEVVEALGGKSVKRVVGTLNGHPIRRGLLPMSTGERFLLVSKALRRELRLSVDAPVTVTLAADPNPDQVDMPEELTEGLAEWPEAAAAFARLTPGRQRNLVHYIGAAKRAETRAQRVVKLLHQLASGAKPFRPAKEPQ</sequence>
<evidence type="ECO:0000313" key="1">
    <source>
        <dbReference type="EMBL" id="RAK68302.1"/>
    </source>
</evidence>
<evidence type="ECO:0000313" key="2">
    <source>
        <dbReference type="Proteomes" id="UP000248553"/>
    </source>
</evidence>
<dbReference type="InterPro" id="IPR037079">
    <property type="entry name" value="AF2212/PG0164-like_sf"/>
</dbReference>
<dbReference type="SUPFAM" id="SSF141694">
    <property type="entry name" value="AF2212/PG0164-like"/>
    <property type="match status" value="1"/>
</dbReference>
<keyword evidence="2" id="KW-1185">Reference proteome</keyword>
<dbReference type="OrthoDB" id="883381at2"/>
<dbReference type="Pfam" id="PF13376">
    <property type="entry name" value="OmdA"/>
    <property type="match status" value="1"/>
</dbReference>
<dbReference type="AlphaFoldDB" id="A0A328BLF0"/>
<organism evidence="1 2">
    <name type="scientific">Hymenobacter edaphi</name>
    <dbReference type="NCBI Taxonomy" id="2211146"/>
    <lineage>
        <taxon>Bacteria</taxon>
        <taxon>Pseudomonadati</taxon>
        <taxon>Bacteroidota</taxon>
        <taxon>Cytophagia</taxon>
        <taxon>Cytophagales</taxon>
        <taxon>Hymenobacteraceae</taxon>
        <taxon>Hymenobacter</taxon>
    </lineage>
</organism>
<comment type="caution">
    <text evidence="1">The sequence shown here is derived from an EMBL/GenBank/DDBJ whole genome shotgun (WGS) entry which is preliminary data.</text>
</comment>
<dbReference type="InterPro" id="IPR015018">
    <property type="entry name" value="DUF1905"/>
</dbReference>
<accession>A0A328BLF0</accession>
<reference evidence="2" key="1">
    <citation type="submission" date="2018-05" db="EMBL/GenBank/DDBJ databases">
        <authorList>
            <person name="Nie L."/>
        </authorList>
    </citation>
    <scope>NUCLEOTIDE SEQUENCE [LARGE SCALE GENOMIC DNA]</scope>
    <source>
        <strain evidence="2">NL</strain>
    </source>
</reference>
<evidence type="ECO:0008006" key="3">
    <source>
        <dbReference type="Google" id="ProtNLM"/>
    </source>
</evidence>
<name>A0A328BLF0_9BACT</name>
<gene>
    <name evidence="1" type="ORF">DLM85_09760</name>
</gene>
<dbReference type="EMBL" id="QHKM01000002">
    <property type="protein sequence ID" value="RAK68302.1"/>
    <property type="molecule type" value="Genomic_DNA"/>
</dbReference>